<dbReference type="OrthoDB" id="5518315at2"/>
<accession>A0A540WZB9</accession>
<dbReference type="SUPFAM" id="SSF103515">
    <property type="entry name" value="Autotransporter"/>
    <property type="match status" value="1"/>
</dbReference>
<sequence>MRHRRRGFTLSEDSGGAVPATGPARQGEEAFALVQSAAQSAHPRCCHLARLHPAHRLPWGGAMIFHTRRLVILTVLFVIPGQAFAQENDTSGQSLLIEDTRQDTASWGTALHFGLHGHSFEMDEGPTRTPVFMVNMEQQLQPALTVFGGTHLGLDINAVGLQLGSRIYFSQQSFLGVFVSAQASHTLFDLDENTEGTRTSLSGLVGYAHPFGDRWHLSVSAGAQTTHTRTETTREVTRCFLMICETTDVLEKVEEQEAVEPLVQMAATFRF</sequence>
<dbReference type="InterPro" id="IPR036709">
    <property type="entry name" value="Autotransporte_beta_dom_sf"/>
</dbReference>
<name>A0A540WZB9_9BACT</name>
<feature type="region of interest" description="Disordered" evidence="1">
    <location>
        <begin position="1"/>
        <end position="24"/>
    </location>
</feature>
<organism evidence="2 3">
    <name type="scientific">Myxococcus llanfairpwllgwyngyllgogerychwyrndrobwllllantysiliogogogochensis</name>
    <dbReference type="NCBI Taxonomy" id="2590453"/>
    <lineage>
        <taxon>Bacteria</taxon>
        <taxon>Pseudomonadati</taxon>
        <taxon>Myxococcota</taxon>
        <taxon>Myxococcia</taxon>
        <taxon>Myxococcales</taxon>
        <taxon>Cystobacterineae</taxon>
        <taxon>Myxococcaceae</taxon>
        <taxon>Myxococcus</taxon>
    </lineage>
</organism>
<dbReference type="AlphaFoldDB" id="A0A540WZB9"/>
<reference evidence="2 3" key="1">
    <citation type="submission" date="2019-06" db="EMBL/GenBank/DDBJ databases">
        <authorList>
            <person name="Livingstone P."/>
            <person name="Whitworth D."/>
        </authorList>
    </citation>
    <scope>NUCLEOTIDE SEQUENCE [LARGE SCALE GENOMIC DNA]</scope>
    <source>
        <strain evidence="2 3">AM401</strain>
    </source>
</reference>
<protein>
    <submittedName>
        <fullName evidence="2">DUF3575 domain-containing protein</fullName>
    </submittedName>
</protein>
<keyword evidence="3" id="KW-1185">Reference proteome</keyword>
<evidence type="ECO:0000313" key="3">
    <source>
        <dbReference type="Proteomes" id="UP000315369"/>
    </source>
</evidence>
<gene>
    <name evidence="2" type="ORF">FJV41_19220</name>
</gene>
<dbReference type="Proteomes" id="UP000315369">
    <property type="component" value="Unassembled WGS sequence"/>
</dbReference>
<evidence type="ECO:0000256" key="1">
    <source>
        <dbReference type="SAM" id="MobiDB-lite"/>
    </source>
</evidence>
<evidence type="ECO:0000313" key="2">
    <source>
        <dbReference type="EMBL" id="TQF14356.1"/>
    </source>
</evidence>
<dbReference type="EMBL" id="VIFM01000071">
    <property type="protein sequence ID" value="TQF14356.1"/>
    <property type="molecule type" value="Genomic_DNA"/>
</dbReference>
<proteinExistence type="predicted"/>
<comment type="caution">
    <text evidence="2">The sequence shown here is derived from an EMBL/GenBank/DDBJ whole genome shotgun (WGS) entry which is preliminary data.</text>
</comment>